<gene>
    <name evidence="1" type="ORF">AFCDBAGC_0439</name>
</gene>
<accession>A0ABQ4QBL9</accession>
<dbReference type="Proteomes" id="UP001055117">
    <property type="component" value="Unassembled WGS sequence"/>
</dbReference>
<dbReference type="RefSeq" id="WP_147762694.1">
    <property type="nucleotide sequence ID" value="NZ_BPQG01000006.1"/>
</dbReference>
<dbReference type="EMBL" id="BPQG01000006">
    <property type="protein sequence ID" value="GJD42601.1"/>
    <property type="molecule type" value="Genomic_DNA"/>
</dbReference>
<name>A0ABQ4QBL9_9HYPH</name>
<sequence>MLFAQLPDDLFRPLASPSRAFNAALLLHLHRKVMGTSPDPVRKAELLAAIGDFSAEWALDQQSDDEPVPIDPIERRSALFRRFLETGWLIERRERYVPVVDFDPEARLLLEELSRMERGETRSYGAAILDVLGSLESAIANPADRSEALGNAARAAQAFLGHVRGLAGAMRKIEERILHEEDMRAAFRLYFEDFVERHLISDYRTLNTRYNPFRFRSAIVREAGRALRDPLLIRALAEAILREGRAAELRTAERGVRADLTQILSIFEGLDRHLDAVDDVVARMERRIAAAVRYMDRPDSAGIERTAAALRAVGAAAGAPDVAPAISLLRPPIGTPHLSIPRGRKAPIELEALPDFEIDPAIEAFVEAKAAYRRRTTVTAETMTAFLDRHLGLDGTLRGSAIAVADVDAFVVFQRLREIDVLFEGALGTRYAVSRVEGRLSNGWLDCPDFVIRRTSSDRHAGDRPAGNRHA</sequence>
<protein>
    <recommendedName>
        <fullName evidence="3">DUF2397 family protein</fullName>
    </recommendedName>
</protein>
<evidence type="ECO:0000313" key="2">
    <source>
        <dbReference type="Proteomes" id="UP001055117"/>
    </source>
</evidence>
<proteinExistence type="predicted"/>
<organism evidence="1 2">
    <name type="scientific">Methylobacterium cerastii</name>
    <dbReference type="NCBI Taxonomy" id="932741"/>
    <lineage>
        <taxon>Bacteria</taxon>
        <taxon>Pseudomonadati</taxon>
        <taxon>Pseudomonadota</taxon>
        <taxon>Alphaproteobacteria</taxon>
        <taxon>Hyphomicrobiales</taxon>
        <taxon>Methylobacteriaceae</taxon>
        <taxon>Methylobacterium</taxon>
    </lineage>
</organism>
<evidence type="ECO:0000313" key="1">
    <source>
        <dbReference type="EMBL" id="GJD42601.1"/>
    </source>
</evidence>
<evidence type="ECO:0008006" key="3">
    <source>
        <dbReference type="Google" id="ProtNLM"/>
    </source>
</evidence>
<reference evidence="1 2" key="1">
    <citation type="journal article" date="2021" name="Front. Microbiol.">
        <title>Comprehensive Comparative Genomics and Phenotyping of Methylobacterium Species.</title>
        <authorList>
            <person name="Alessa O."/>
            <person name="Ogura Y."/>
            <person name="Fujitani Y."/>
            <person name="Takami H."/>
            <person name="Hayashi T."/>
            <person name="Sahin N."/>
            <person name="Tani A."/>
        </authorList>
    </citation>
    <scope>NUCLEOTIDE SEQUENCE [LARGE SCALE GENOMIC DNA]</scope>
    <source>
        <strain evidence="1 2">DSM 23679</strain>
    </source>
</reference>
<comment type="caution">
    <text evidence="1">The sequence shown here is derived from an EMBL/GenBank/DDBJ whole genome shotgun (WGS) entry which is preliminary data.</text>
</comment>
<keyword evidence="2" id="KW-1185">Reference proteome</keyword>
<dbReference type="InterPro" id="IPR043773">
    <property type="entry name" value="JetA"/>
</dbReference>
<dbReference type="Pfam" id="PF18982">
    <property type="entry name" value="JetA"/>
    <property type="match status" value="1"/>
</dbReference>